<dbReference type="AlphaFoldDB" id="A0A091EC14"/>
<reference evidence="1 2" key="1">
    <citation type="submission" date="2014-04" db="EMBL/GenBank/DDBJ databases">
        <title>Genome evolution of avian class.</title>
        <authorList>
            <person name="Zhang G."/>
            <person name="Li C."/>
        </authorList>
    </citation>
    <scope>NUCLEOTIDE SEQUENCE [LARGE SCALE GENOMIC DNA]</scope>
    <source>
        <strain evidence="1">BGI_N302</strain>
    </source>
</reference>
<dbReference type="GO" id="GO:0016301">
    <property type="term" value="F:kinase activity"/>
    <property type="evidence" value="ECO:0007669"/>
    <property type="project" value="UniProtKB-KW"/>
</dbReference>
<sequence>PTGKVQEALQEQYRLGSLLGSGGFGSIYSITQLADGALVSEPWHGLSPTDGTVLLPQPNSACALLEIVLLDKVSTGFRGVIQLLEWVEFPNSFLLVLECP</sequence>
<evidence type="ECO:0000313" key="1">
    <source>
        <dbReference type="EMBL" id="KFO54202.1"/>
    </source>
</evidence>
<dbReference type="Proteomes" id="UP000052976">
    <property type="component" value="Unassembled WGS sequence"/>
</dbReference>
<dbReference type="InterPro" id="IPR011009">
    <property type="entry name" value="Kinase-like_dom_sf"/>
</dbReference>
<accession>A0A091EC14</accession>
<name>A0A091EC14_CORBR</name>
<keyword evidence="1" id="KW-0418">Kinase</keyword>
<dbReference type="EMBL" id="KK718094">
    <property type="protein sequence ID" value="KFO54202.1"/>
    <property type="molecule type" value="Genomic_DNA"/>
</dbReference>
<protein>
    <submittedName>
        <fullName evidence="1">Serine/threonine-protein kinase pim-1</fullName>
    </submittedName>
</protein>
<organism evidence="1 2">
    <name type="scientific">Corvus brachyrhynchos</name>
    <name type="common">American crow</name>
    <dbReference type="NCBI Taxonomy" id="85066"/>
    <lineage>
        <taxon>Eukaryota</taxon>
        <taxon>Metazoa</taxon>
        <taxon>Chordata</taxon>
        <taxon>Craniata</taxon>
        <taxon>Vertebrata</taxon>
        <taxon>Euteleostomi</taxon>
        <taxon>Archelosauria</taxon>
        <taxon>Archosauria</taxon>
        <taxon>Dinosauria</taxon>
        <taxon>Saurischia</taxon>
        <taxon>Theropoda</taxon>
        <taxon>Coelurosauria</taxon>
        <taxon>Aves</taxon>
        <taxon>Neognathae</taxon>
        <taxon>Neoaves</taxon>
        <taxon>Telluraves</taxon>
        <taxon>Australaves</taxon>
        <taxon>Passeriformes</taxon>
        <taxon>Corvoidea</taxon>
        <taxon>Corvidae</taxon>
        <taxon>Corvus</taxon>
    </lineage>
</organism>
<feature type="non-terminal residue" evidence="1">
    <location>
        <position position="1"/>
    </location>
</feature>
<proteinExistence type="predicted"/>
<dbReference type="STRING" id="85066.A0A091EC14"/>
<dbReference type="Gene3D" id="3.30.200.20">
    <property type="entry name" value="Phosphorylase Kinase, domain 1"/>
    <property type="match status" value="1"/>
</dbReference>
<keyword evidence="1" id="KW-0808">Transferase</keyword>
<feature type="non-terminal residue" evidence="1">
    <location>
        <position position="100"/>
    </location>
</feature>
<evidence type="ECO:0000313" key="2">
    <source>
        <dbReference type="Proteomes" id="UP000052976"/>
    </source>
</evidence>
<dbReference type="SUPFAM" id="SSF56112">
    <property type="entry name" value="Protein kinase-like (PK-like)"/>
    <property type="match status" value="1"/>
</dbReference>
<keyword evidence="2" id="KW-1185">Reference proteome</keyword>
<gene>
    <name evidence="1" type="ORF">N302_13740</name>
</gene>